<organism evidence="5">
    <name type="scientific">Graphocephala atropunctata</name>
    <dbReference type="NCBI Taxonomy" id="36148"/>
    <lineage>
        <taxon>Eukaryota</taxon>
        <taxon>Metazoa</taxon>
        <taxon>Ecdysozoa</taxon>
        <taxon>Arthropoda</taxon>
        <taxon>Hexapoda</taxon>
        <taxon>Insecta</taxon>
        <taxon>Pterygota</taxon>
        <taxon>Neoptera</taxon>
        <taxon>Paraneoptera</taxon>
        <taxon>Hemiptera</taxon>
        <taxon>Auchenorrhyncha</taxon>
        <taxon>Membracoidea</taxon>
        <taxon>Cicadellidae</taxon>
        <taxon>Cicadellinae</taxon>
        <taxon>Cicadellini</taxon>
        <taxon>Graphocephala</taxon>
    </lineage>
</organism>
<dbReference type="SUPFAM" id="SSF57501">
    <property type="entry name" value="Cystine-knot cytokines"/>
    <property type="match status" value="1"/>
</dbReference>
<feature type="domain" description="Spaetzle" evidence="4">
    <location>
        <begin position="148"/>
        <end position="247"/>
    </location>
</feature>
<keyword evidence="1" id="KW-0732">Signal</keyword>
<dbReference type="InterPro" id="IPR032104">
    <property type="entry name" value="Spaetzle"/>
</dbReference>
<dbReference type="GO" id="GO:0021556">
    <property type="term" value="P:central nervous system formation"/>
    <property type="evidence" value="ECO:0007669"/>
    <property type="project" value="TreeGrafter"/>
</dbReference>
<feature type="non-terminal residue" evidence="5">
    <location>
        <position position="1"/>
    </location>
</feature>
<accession>A0A1B6KEU5</accession>
<keyword evidence="3" id="KW-0325">Glycoprotein</keyword>
<proteinExistence type="predicted"/>
<evidence type="ECO:0000259" key="4">
    <source>
        <dbReference type="Pfam" id="PF16077"/>
    </source>
</evidence>
<gene>
    <name evidence="5" type="ORF">g.26594</name>
</gene>
<protein>
    <recommendedName>
        <fullName evidence="4">Spaetzle domain-containing protein</fullName>
    </recommendedName>
</protein>
<dbReference type="InterPro" id="IPR029034">
    <property type="entry name" value="Cystine-knot_cytokine"/>
</dbReference>
<evidence type="ECO:0000256" key="3">
    <source>
        <dbReference type="ARBA" id="ARBA00023180"/>
    </source>
</evidence>
<keyword evidence="2" id="KW-1015">Disulfide bond</keyword>
<dbReference type="AlphaFoldDB" id="A0A1B6KEU5"/>
<dbReference type="InterPro" id="IPR052444">
    <property type="entry name" value="Spz/Toll_ligand-like"/>
</dbReference>
<dbReference type="GO" id="GO:0005615">
    <property type="term" value="C:extracellular space"/>
    <property type="evidence" value="ECO:0007669"/>
    <property type="project" value="UniProtKB-ARBA"/>
</dbReference>
<dbReference type="Pfam" id="PF16077">
    <property type="entry name" value="Spaetzle"/>
    <property type="match status" value="1"/>
</dbReference>
<dbReference type="PANTHER" id="PTHR23199">
    <property type="entry name" value="NEUROTROPHIN 1-RELATED"/>
    <property type="match status" value="1"/>
</dbReference>
<evidence type="ECO:0000256" key="1">
    <source>
        <dbReference type="ARBA" id="ARBA00022729"/>
    </source>
</evidence>
<dbReference type="EMBL" id="GEBQ01030014">
    <property type="protein sequence ID" value="JAT09963.1"/>
    <property type="molecule type" value="Transcribed_RNA"/>
</dbReference>
<reference evidence="5" key="1">
    <citation type="submission" date="2015-11" db="EMBL/GenBank/DDBJ databases">
        <title>De novo transcriptome assembly of four potential Pierce s Disease insect vectors from Arizona vineyards.</title>
        <authorList>
            <person name="Tassone E.E."/>
        </authorList>
    </citation>
    <scope>NUCLEOTIDE SEQUENCE</scope>
</reference>
<sequence length="274" mass="29405">ADHPSATQSVVSHPVTINTMAHSILHSCCATIFLFAIFPPANLKSLNRRSETAGQTAPADRIGKEASTENDGLVYPDISPGLADLRELSPCPGGQDYCESADDYPTNLIQAMIKKQPKFILDQFVVEAPYETDIIDKFFPSAFQDEHPLCASSKTVIFPKKAKSKQGTIEIIVNVPGHEQGVRVESCASSRNDNRCNIPGNLALGYTSLCAQKHIQRTMVVVDKKSSGGSGFITQPFDFPSCCSCMIIMTGSGDKFGFTPANSTAAAANPTGTR</sequence>
<dbReference type="GO" id="GO:0008083">
    <property type="term" value="F:growth factor activity"/>
    <property type="evidence" value="ECO:0007669"/>
    <property type="project" value="TreeGrafter"/>
</dbReference>
<evidence type="ECO:0000313" key="5">
    <source>
        <dbReference type="EMBL" id="JAT09963.1"/>
    </source>
</evidence>
<dbReference type="PANTHER" id="PTHR23199:SF12">
    <property type="entry name" value="NEUROTROPHIN 1-RELATED"/>
    <property type="match status" value="1"/>
</dbReference>
<name>A0A1B6KEU5_9HEMI</name>
<dbReference type="Gene3D" id="2.10.90.10">
    <property type="entry name" value="Cystine-knot cytokines"/>
    <property type="match status" value="1"/>
</dbReference>
<evidence type="ECO:0000256" key="2">
    <source>
        <dbReference type="ARBA" id="ARBA00023157"/>
    </source>
</evidence>
<dbReference type="GO" id="GO:0005121">
    <property type="term" value="F:Toll binding"/>
    <property type="evidence" value="ECO:0007669"/>
    <property type="project" value="TreeGrafter"/>
</dbReference>
<dbReference type="GO" id="GO:0045087">
    <property type="term" value="P:innate immune response"/>
    <property type="evidence" value="ECO:0007669"/>
    <property type="project" value="TreeGrafter"/>
</dbReference>